<dbReference type="PANTHER" id="PTHR37984">
    <property type="entry name" value="PROTEIN CBG26694"/>
    <property type="match status" value="1"/>
</dbReference>
<dbReference type="PANTHER" id="PTHR37984:SF8">
    <property type="entry name" value="CCHC-TYPE DOMAIN-CONTAINING PROTEIN"/>
    <property type="match status" value="1"/>
</dbReference>
<feature type="non-terminal residue" evidence="1">
    <location>
        <position position="275"/>
    </location>
</feature>
<evidence type="ECO:0000313" key="2">
    <source>
        <dbReference type="Proteomes" id="UP001529510"/>
    </source>
</evidence>
<dbReference type="InterPro" id="IPR050951">
    <property type="entry name" value="Retrovirus_Pol_polyprotein"/>
</dbReference>
<accession>A0ABD0ND33</accession>
<proteinExistence type="predicted"/>
<organism evidence="1 2">
    <name type="scientific">Cirrhinus mrigala</name>
    <name type="common">Mrigala</name>
    <dbReference type="NCBI Taxonomy" id="683832"/>
    <lineage>
        <taxon>Eukaryota</taxon>
        <taxon>Metazoa</taxon>
        <taxon>Chordata</taxon>
        <taxon>Craniata</taxon>
        <taxon>Vertebrata</taxon>
        <taxon>Euteleostomi</taxon>
        <taxon>Actinopterygii</taxon>
        <taxon>Neopterygii</taxon>
        <taxon>Teleostei</taxon>
        <taxon>Ostariophysi</taxon>
        <taxon>Cypriniformes</taxon>
        <taxon>Cyprinidae</taxon>
        <taxon>Labeoninae</taxon>
        <taxon>Labeonini</taxon>
        <taxon>Cirrhinus</taxon>
    </lineage>
</organism>
<comment type="caution">
    <text evidence="1">The sequence shown here is derived from an EMBL/GenBank/DDBJ whole genome shotgun (WGS) entry which is preliminary data.</text>
</comment>
<evidence type="ECO:0000313" key="1">
    <source>
        <dbReference type="EMBL" id="KAL0158971.1"/>
    </source>
</evidence>
<gene>
    <name evidence="1" type="ORF">M9458_047047</name>
</gene>
<evidence type="ECO:0008006" key="3">
    <source>
        <dbReference type="Google" id="ProtNLM"/>
    </source>
</evidence>
<dbReference type="CDD" id="cd05481">
    <property type="entry name" value="retropepsin_like_LTR_1"/>
    <property type="match status" value="1"/>
</dbReference>
<protein>
    <recommendedName>
        <fullName evidence="3">CCHC-type domain-containing protein</fullName>
    </recommendedName>
</protein>
<dbReference type="Proteomes" id="UP001529510">
    <property type="component" value="Unassembled WGS sequence"/>
</dbReference>
<reference evidence="1 2" key="1">
    <citation type="submission" date="2024-05" db="EMBL/GenBank/DDBJ databases">
        <title>Genome sequencing and assembly of Indian major carp, Cirrhinus mrigala (Hamilton, 1822).</title>
        <authorList>
            <person name="Mohindra V."/>
            <person name="Chowdhury L.M."/>
            <person name="Lal K."/>
            <person name="Jena J.K."/>
        </authorList>
    </citation>
    <scope>NUCLEOTIDE SEQUENCE [LARGE SCALE GENOMIC DNA]</scope>
    <source>
        <strain evidence="1">CM1030</strain>
        <tissue evidence="1">Blood</tissue>
    </source>
</reference>
<name>A0ABD0ND33_CIRMR</name>
<dbReference type="EMBL" id="JAMKFB020000023">
    <property type="protein sequence ID" value="KAL0158971.1"/>
    <property type="molecule type" value="Genomic_DNA"/>
</dbReference>
<sequence>MIMCRFCGKEHERNKQKCPAFGKRCKKCGKANHFAVKCRAQLRQGNHKSVNKVTEQDNDEYEDILTVGVANPETVNKKENNNKKKTQLYAGMLLGKDVVKFQIDCGASCNVIPISLLSPNIKLEDTKTVLIMYNQSKVRLLGKCKLKVRNPRNHKLYRLKFQVVDNNCTVPLIGKRASEAMKLIKVHYENILAIDSIVTTEKPATSRWSLQQIKTEYADVFTGDGCLEGEYKIEIDNTVKPVQLPKRRVPVAMMKPLKEELQDLQRRGIIAPVER</sequence>
<dbReference type="AlphaFoldDB" id="A0ABD0ND33"/>
<keyword evidence="2" id="KW-1185">Reference proteome</keyword>